<sequence>MEGDKFDVSGVAVDELSRDATALACNDLDPCECGAHLRTHTQLSYRMSSARRKKDNHNALGIQCKLSITIQRTGLPYPLASVNWHLKRRKDLEGVEKAVWPPTLAHVAARSSDLDFTQYLRQPSYTQSASAKVSRLRPGNSVRTHFKRAISIIESDVADWELIYL</sequence>
<reference evidence="1 2" key="1">
    <citation type="journal article" date="2008" name="Nature">
        <title>The genome of Laccaria bicolor provides insights into mycorrhizal symbiosis.</title>
        <authorList>
            <person name="Martin F."/>
            <person name="Aerts A."/>
            <person name="Ahren D."/>
            <person name="Brun A."/>
            <person name="Danchin E.G.J."/>
            <person name="Duchaussoy F."/>
            <person name="Gibon J."/>
            <person name="Kohler A."/>
            <person name="Lindquist E."/>
            <person name="Pereda V."/>
            <person name="Salamov A."/>
            <person name="Shapiro H.J."/>
            <person name="Wuyts J."/>
            <person name="Blaudez D."/>
            <person name="Buee M."/>
            <person name="Brokstein P."/>
            <person name="Canbaeck B."/>
            <person name="Cohen D."/>
            <person name="Courty P.E."/>
            <person name="Coutinho P.M."/>
            <person name="Delaruelle C."/>
            <person name="Detter J.C."/>
            <person name="Deveau A."/>
            <person name="DiFazio S."/>
            <person name="Duplessis S."/>
            <person name="Fraissinet-Tachet L."/>
            <person name="Lucic E."/>
            <person name="Frey-Klett P."/>
            <person name="Fourrey C."/>
            <person name="Feussner I."/>
            <person name="Gay G."/>
            <person name="Grimwood J."/>
            <person name="Hoegger P.J."/>
            <person name="Jain P."/>
            <person name="Kilaru S."/>
            <person name="Labbe J."/>
            <person name="Lin Y.C."/>
            <person name="Legue V."/>
            <person name="Le Tacon F."/>
            <person name="Marmeisse R."/>
            <person name="Melayah D."/>
            <person name="Montanini B."/>
            <person name="Muratet M."/>
            <person name="Nehls U."/>
            <person name="Niculita-Hirzel H."/>
            <person name="Oudot-Le Secq M.P."/>
            <person name="Peter M."/>
            <person name="Quesneville H."/>
            <person name="Rajashekar B."/>
            <person name="Reich M."/>
            <person name="Rouhier N."/>
            <person name="Schmutz J."/>
            <person name="Yin T."/>
            <person name="Chalot M."/>
            <person name="Henrissat B."/>
            <person name="Kuees U."/>
            <person name="Lucas S."/>
            <person name="Van de Peer Y."/>
            <person name="Podila G.K."/>
            <person name="Polle A."/>
            <person name="Pukkila P.J."/>
            <person name="Richardson P.M."/>
            <person name="Rouze P."/>
            <person name="Sanders I.R."/>
            <person name="Stajich J.E."/>
            <person name="Tunlid A."/>
            <person name="Tuskan G."/>
            <person name="Grigoriev I.V."/>
        </authorList>
    </citation>
    <scope>NUCLEOTIDE SEQUENCE [LARGE SCALE GENOMIC DNA]</scope>
    <source>
        <strain evidence="2">S238N-H82 / ATCC MYA-4686</strain>
    </source>
</reference>
<dbReference type="HOGENOM" id="CLU_1611051_0_0_1"/>
<protein>
    <submittedName>
        <fullName evidence="1">Predicted protein</fullName>
    </submittedName>
</protein>
<dbReference type="AlphaFoldDB" id="B0DI80"/>
<evidence type="ECO:0000313" key="1">
    <source>
        <dbReference type="EMBL" id="EDR05632.1"/>
    </source>
</evidence>
<dbReference type="InParanoid" id="B0DI80"/>
<dbReference type="RefSeq" id="XP_001883736.1">
    <property type="nucleotide sequence ID" value="XM_001883701.1"/>
</dbReference>
<accession>B0DI80</accession>
<dbReference type="Proteomes" id="UP000001194">
    <property type="component" value="Unassembled WGS sequence"/>
</dbReference>
<dbReference type="GeneID" id="6079429"/>
<dbReference type="KEGG" id="lbc:LACBIDRAFT_329498"/>
<evidence type="ECO:0000313" key="2">
    <source>
        <dbReference type="Proteomes" id="UP000001194"/>
    </source>
</evidence>
<keyword evidence="2" id="KW-1185">Reference proteome</keyword>
<gene>
    <name evidence="1" type="ORF">LACBIDRAFT_329498</name>
</gene>
<organism evidence="2">
    <name type="scientific">Laccaria bicolor (strain S238N-H82 / ATCC MYA-4686)</name>
    <name type="common">Bicoloured deceiver</name>
    <name type="synonym">Laccaria laccata var. bicolor</name>
    <dbReference type="NCBI Taxonomy" id="486041"/>
    <lineage>
        <taxon>Eukaryota</taxon>
        <taxon>Fungi</taxon>
        <taxon>Dikarya</taxon>
        <taxon>Basidiomycota</taxon>
        <taxon>Agaricomycotina</taxon>
        <taxon>Agaricomycetes</taxon>
        <taxon>Agaricomycetidae</taxon>
        <taxon>Agaricales</taxon>
        <taxon>Agaricineae</taxon>
        <taxon>Hydnangiaceae</taxon>
        <taxon>Laccaria</taxon>
    </lineage>
</organism>
<name>B0DI80_LACBS</name>
<proteinExistence type="predicted"/>
<dbReference type="EMBL" id="DS547112">
    <property type="protein sequence ID" value="EDR05632.1"/>
    <property type="molecule type" value="Genomic_DNA"/>
</dbReference>